<evidence type="ECO:0000313" key="3">
    <source>
        <dbReference type="EMBL" id="GJQ10165.1"/>
    </source>
</evidence>
<dbReference type="Proteomes" id="UP001061958">
    <property type="component" value="Unassembled WGS sequence"/>
</dbReference>
<reference evidence="3" key="2">
    <citation type="submission" date="2022-01" db="EMBL/GenBank/DDBJ databases">
        <authorList>
            <person name="Hirooka S."/>
            <person name="Miyagishima S.Y."/>
        </authorList>
    </citation>
    <scope>NUCLEOTIDE SEQUENCE</scope>
    <source>
        <strain evidence="3">NBRC 102759</strain>
    </source>
</reference>
<keyword evidence="4" id="KW-1185">Reference proteome</keyword>
<organism evidence="3 4">
    <name type="scientific">Galdieria partita</name>
    <dbReference type="NCBI Taxonomy" id="83374"/>
    <lineage>
        <taxon>Eukaryota</taxon>
        <taxon>Rhodophyta</taxon>
        <taxon>Bangiophyceae</taxon>
        <taxon>Galdieriales</taxon>
        <taxon>Galdieriaceae</taxon>
        <taxon>Galdieria</taxon>
    </lineage>
</organism>
<feature type="transmembrane region" description="Helical" evidence="2">
    <location>
        <begin position="6"/>
        <end position="25"/>
    </location>
</feature>
<keyword evidence="2" id="KW-0472">Membrane</keyword>
<evidence type="ECO:0000256" key="2">
    <source>
        <dbReference type="SAM" id="Phobius"/>
    </source>
</evidence>
<dbReference type="EMBL" id="BQMJ01000013">
    <property type="protein sequence ID" value="GJQ10165.1"/>
    <property type="molecule type" value="Genomic_DNA"/>
</dbReference>
<name>A0A9C7UP55_9RHOD</name>
<evidence type="ECO:0000256" key="1">
    <source>
        <dbReference type="SAM" id="MobiDB-lite"/>
    </source>
</evidence>
<dbReference type="AlphaFoldDB" id="A0A9C7UP55"/>
<gene>
    <name evidence="3" type="ORF">GpartN1_g1956.t1</name>
</gene>
<feature type="compositionally biased region" description="Low complexity" evidence="1">
    <location>
        <begin position="36"/>
        <end position="61"/>
    </location>
</feature>
<feature type="region of interest" description="Disordered" evidence="1">
    <location>
        <begin position="34"/>
        <end position="61"/>
    </location>
</feature>
<protein>
    <submittedName>
        <fullName evidence="3">Uncharacterized protein</fullName>
    </submittedName>
</protein>
<keyword evidence="2" id="KW-0812">Transmembrane</keyword>
<comment type="caution">
    <text evidence="3">The sequence shown here is derived from an EMBL/GenBank/DDBJ whole genome shotgun (WGS) entry which is preliminary data.</text>
</comment>
<sequence length="564" mass="61278">MNVAIILLVSIAIAAIAIGIVYYMYETKKQHTASKSSTSSSSTSSSSSSSSSSSTSPPSYTSSSYSYVEKTAVWPPYSLNSQLSYEDFEFVCPDGVLSGFHAYIGAWLSGLSKFSCSNGKIYDVTFGQGHGEGITIGNQGTTYGVLMVSHKDSEPQYHLTCINVGTNICYANVSRKTDPISVLSCPSGSSIVGLYGKKFSYKNSYFFGNLGFVCGSSNPIASFVSHSSVTFTNNSSQTIPVGFQQKFILERSGTGINSDWSNVMFDCDSYLDRVEGTLGHFYVKIPTEVIPGEQFVLNYFAYPLSSNLLNDTTTGVNTSYSKNDATDNGAHVFYYYKNFQGNSLPSDVELVHNVNHNTLKFVSGSYLQTLDHSLGSSSNLVLFKDSDIGSSYFPFIVEFSWMYVNPDANNITSLADCMGIGVLCDINDSFTKTTGGSNPTLPSGYAMYYEFYYEDLVGLRVKGGSLITSDFSMLKNPPNPAYSYSSLLVDSSGIEANIAQRSADGLYVGTPDSSDVSSVLTYKADITDADGKNLWIASSDGAAWSDQYLYWMRVRSGLPQMTQE</sequence>
<evidence type="ECO:0000313" key="4">
    <source>
        <dbReference type="Proteomes" id="UP001061958"/>
    </source>
</evidence>
<dbReference type="OrthoDB" id="10379374at2759"/>
<accession>A0A9C7UP55</accession>
<keyword evidence="2" id="KW-1133">Transmembrane helix</keyword>
<reference evidence="3" key="1">
    <citation type="journal article" date="2022" name="Proc. Natl. Acad. Sci. U.S.A.">
        <title>Life cycle and functional genomics of the unicellular red alga Galdieria for elucidating algal and plant evolution and industrial use.</title>
        <authorList>
            <person name="Hirooka S."/>
            <person name="Itabashi T."/>
            <person name="Ichinose T.M."/>
            <person name="Onuma R."/>
            <person name="Fujiwara T."/>
            <person name="Yamashita S."/>
            <person name="Jong L.W."/>
            <person name="Tomita R."/>
            <person name="Iwane A.H."/>
            <person name="Miyagishima S.Y."/>
        </authorList>
    </citation>
    <scope>NUCLEOTIDE SEQUENCE</scope>
    <source>
        <strain evidence="3">NBRC 102759</strain>
    </source>
</reference>
<proteinExistence type="predicted"/>